<organism evidence="1 2">
    <name type="scientific">Helicobacter pylori NY40</name>
    <dbReference type="NCBI Taxonomy" id="1426844"/>
    <lineage>
        <taxon>Bacteria</taxon>
        <taxon>Pseudomonadati</taxon>
        <taxon>Campylobacterota</taxon>
        <taxon>Epsilonproteobacteria</taxon>
        <taxon>Campylobacterales</taxon>
        <taxon>Helicobacteraceae</taxon>
        <taxon>Helicobacter</taxon>
    </lineage>
</organism>
<dbReference type="AlphaFoldDB" id="A0A060PUT4"/>
<proteinExistence type="predicted"/>
<gene>
    <name evidence="1" type="ORF">NY40_1010</name>
</gene>
<accession>A0A060PUT4</accession>
<sequence>MLILGHPLIPSARFIFIKNTDGIHSSANNDIVCFEANPKNLELAKYCCENSVNFSVIFLSHKIETDAFFLFNAFKPLYCIFKDIKQAILAQQHATNYLLDSKILFSMDLNDTESWEICAKNQIDGVISKDSLLLK</sequence>
<dbReference type="HOGENOM" id="CLU_124385_1_0_7"/>
<name>A0A060PUT4_HELPX</name>
<dbReference type="EMBL" id="AP014523">
    <property type="protein sequence ID" value="BAO98018.1"/>
    <property type="molecule type" value="Genomic_DNA"/>
</dbReference>
<dbReference type="Proteomes" id="UP000031662">
    <property type="component" value="Chromosome"/>
</dbReference>
<protein>
    <submittedName>
        <fullName evidence="1">Uncharacterized protein</fullName>
    </submittedName>
</protein>
<evidence type="ECO:0000313" key="1">
    <source>
        <dbReference type="EMBL" id="BAO98018.1"/>
    </source>
</evidence>
<dbReference type="RefSeq" id="WP_041050915.1">
    <property type="nucleotide sequence ID" value="NZ_AP014523.1"/>
</dbReference>
<reference evidence="1 2" key="1">
    <citation type="submission" date="2013-11" db="EMBL/GenBank/DDBJ databases">
        <title>Estimation of Helicobacter pylori bacteriophage ecology using H. pylori isolates.</title>
        <authorList>
            <person name="Uchiyama J."/>
            <person name="Takemura-Uchiyama I."/>
            <person name="Ujihara T."/>
            <person name="Matsuzaki S."/>
        </authorList>
    </citation>
    <scope>NUCLEOTIDE SEQUENCE [LARGE SCALE GENOMIC DNA]</scope>
    <source>
        <strain evidence="1 2">NY40</strain>
    </source>
</reference>
<evidence type="ECO:0000313" key="2">
    <source>
        <dbReference type="Proteomes" id="UP000031662"/>
    </source>
</evidence>